<dbReference type="EMBL" id="CABHNA010000038">
    <property type="protein sequence ID" value="VUX00773.1"/>
    <property type="molecule type" value="Genomic_DNA"/>
</dbReference>
<gene>
    <name evidence="1" type="ORF">RTSSTS7063_00803</name>
</gene>
<organism evidence="1 2">
    <name type="scientific">[Ruminococcus] torques</name>
    <dbReference type="NCBI Taxonomy" id="33039"/>
    <lineage>
        <taxon>Bacteria</taxon>
        <taxon>Bacillati</taxon>
        <taxon>Bacillota</taxon>
        <taxon>Clostridia</taxon>
        <taxon>Lachnospirales</taxon>
        <taxon>Lachnospiraceae</taxon>
        <taxon>Mediterraneibacter</taxon>
    </lineage>
</organism>
<reference evidence="1 2" key="1">
    <citation type="submission" date="2019-07" db="EMBL/GenBank/DDBJ databases">
        <authorList>
            <person name="Hibberd C M."/>
            <person name="Gehrig L. J."/>
            <person name="Chang H.-W."/>
            <person name="Venkatesh S."/>
        </authorList>
    </citation>
    <scope>NUCLEOTIDE SEQUENCE [LARGE SCALE GENOMIC DNA]</scope>
    <source>
        <strain evidence="1">Ruminococcus_torques_SSTS_Bg7063</strain>
    </source>
</reference>
<proteinExistence type="predicted"/>
<dbReference type="RefSeq" id="WP_144366627.1">
    <property type="nucleotide sequence ID" value="NZ_CABHNA010000038.1"/>
</dbReference>
<dbReference type="Pfam" id="PF14516">
    <property type="entry name" value="AAA_35"/>
    <property type="match status" value="1"/>
</dbReference>
<evidence type="ECO:0000313" key="2">
    <source>
        <dbReference type="Proteomes" id="UP000363661"/>
    </source>
</evidence>
<evidence type="ECO:0000313" key="1">
    <source>
        <dbReference type="EMBL" id="VUX00773.1"/>
    </source>
</evidence>
<dbReference type="AlphaFoldDB" id="A0A564T0Q5"/>
<dbReference type="Gene3D" id="3.40.50.300">
    <property type="entry name" value="P-loop containing nucleotide triphosphate hydrolases"/>
    <property type="match status" value="1"/>
</dbReference>
<dbReference type="Proteomes" id="UP000363661">
    <property type="component" value="Unassembled WGS sequence"/>
</dbReference>
<sequence length="532" mass="62235">MKKRFNVTGVCIPRYHYMVDLSKKVDEIKKLVDQGEYFTINRARQYGKTTTLAALKRRLDTEYSVFLISFEGIEEEAFASADAFCRRVFSLLYDVLCYGEISGIPEAVKEELEKISREEERRLDFRTMTEMLTKICRLAEKPVVLMIDEVDQASAHASFITFLGCLRDMYLKRMSRPAIRSVILAGVYDIKNLKLKIRSDEKRTSNSPWNIAAKFDVDMSFSADEIAGMLEEYEEEHGSGMNIKEIAELLFEYTSGYPYLVSELCKIMDEELEKESIFQAAEKVWSKRGVTEAVKILLNESNPLFESLIGKMNDYPELNRIVYRILFEGQTISYNPDDFAIGIARMFGFIKVEHGNVRIANRIFETRLYNMFLLSSADMEEEIYKQGSRMKNQFIKNGQIDMELLLEKFVQYFDDIYGDQNQKFYEEDGRRYFMLFVKPIINGTGNYYIEAKTRNNEQTDMIIDYFGHQYIIEMKIWHGDAYNMRGEKQLSDYLEHYHLKKGYMLSFNFNKNKEIGVKKIQLGDKELIEAVV</sequence>
<name>A0A564T0Q5_9FIRM</name>
<accession>A0A564T0Q5</accession>
<keyword evidence="2" id="KW-1185">Reference proteome</keyword>
<protein>
    <submittedName>
        <fullName evidence="1">Putative AAA-ATPase</fullName>
    </submittedName>
</protein>
<dbReference type="InterPro" id="IPR027417">
    <property type="entry name" value="P-loop_NTPase"/>
</dbReference>
<dbReference type="SUPFAM" id="SSF52540">
    <property type="entry name" value="P-loop containing nucleoside triphosphate hydrolases"/>
    <property type="match status" value="1"/>
</dbReference>